<feature type="compositionally biased region" description="Basic and acidic residues" evidence="1">
    <location>
        <begin position="176"/>
        <end position="202"/>
    </location>
</feature>
<feature type="region of interest" description="Disordered" evidence="1">
    <location>
        <begin position="1"/>
        <end position="204"/>
    </location>
</feature>
<feature type="compositionally biased region" description="Acidic residues" evidence="1">
    <location>
        <begin position="1"/>
        <end position="11"/>
    </location>
</feature>
<organism evidence="2 3">
    <name type="scientific">Tepidiforma flava</name>
    <dbReference type="NCBI Taxonomy" id="3004094"/>
    <lineage>
        <taxon>Bacteria</taxon>
        <taxon>Bacillati</taxon>
        <taxon>Chloroflexota</taxon>
        <taxon>Tepidiformia</taxon>
        <taxon>Tepidiformales</taxon>
        <taxon>Tepidiformaceae</taxon>
        <taxon>Tepidiforma</taxon>
    </lineage>
</organism>
<accession>A0ABY7MAZ9</accession>
<feature type="compositionally biased region" description="Basic and acidic residues" evidence="1">
    <location>
        <begin position="79"/>
        <end position="117"/>
    </location>
</feature>
<feature type="region of interest" description="Disordered" evidence="1">
    <location>
        <begin position="249"/>
        <end position="333"/>
    </location>
</feature>
<feature type="compositionally biased region" description="Basic and acidic residues" evidence="1">
    <location>
        <begin position="249"/>
        <end position="260"/>
    </location>
</feature>
<sequence length="333" mass="34253">MDGADEADEEARDGGHDPRAKPIAARGGERERRAGAGKADEEGNPHQMGVEVGEEERPVRELGDIEAAEVDPGAAPPVEGRELRAAEEPAPEAARDPDGAADDGRARGERPLVERLEPFYPLVGGIEVADGDEEEGGEGAGEERFGGAPPDGGNGWGRRAHEAADDGEGSGGSRGGEGRHAQVEGVFGKDAEGAHRHGEVEPPHVVVVEAAAGKPGVVGREDGGADDGREVGDLHRLFAALRMVPEVGIRHAEEEEGGKGEEEDGLGGEPVAPLAAEVVPQGAAAEEADGNAGGENGGKRGPCEAFREVERPQATAIQVKRTTASGPKSFARP</sequence>
<name>A0ABY7MAZ9_9CHLR</name>
<evidence type="ECO:0000313" key="3">
    <source>
        <dbReference type="Proteomes" id="UP001212803"/>
    </source>
</evidence>
<evidence type="ECO:0008006" key="4">
    <source>
        <dbReference type="Google" id="ProtNLM"/>
    </source>
</evidence>
<reference evidence="2 3" key="1">
    <citation type="journal article" date="2023" name="ISME J.">
        <title>Thermophilic Dehalococcoidia with unusual traits shed light on an unexpected past.</title>
        <authorList>
            <person name="Palmer M."/>
            <person name="Covington J.K."/>
            <person name="Zhou E.M."/>
            <person name="Thomas S.C."/>
            <person name="Habib N."/>
            <person name="Seymour C.O."/>
            <person name="Lai D."/>
            <person name="Johnston J."/>
            <person name="Hashimi A."/>
            <person name="Jiao J.Y."/>
            <person name="Muok A.R."/>
            <person name="Liu L."/>
            <person name="Xian W.D."/>
            <person name="Zhi X.Y."/>
            <person name="Li M.M."/>
            <person name="Silva L.P."/>
            <person name="Bowen B.P."/>
            <person name="Louie K."/>
            <person name="Briegel A."/>
            <person name="Pett-Ridge J."/>
            <person name="Weber P.K."/>
            <person name="Tocheva E.I."/>
            <person name="Woyke T."/>
            <person name="Northen T.R."/>
            <person name="Mayali X."/>
            <person name="Li W.J."/>
            <person name="Hedlund B.P."/>
        </authorList>
    </citation>
    <scope>NUCLEOTIDE SEQUENCE [LARGE SCALE GENOMIC DNA]</scope>
    <source>
        <strain evidence="2 3">YIM 72310</strain>
    </source>
</reference>
<protein>
    <recommendedName>
        <fullName evidence="4">Pr1-like protein</fullName>
    </recommendedName>
</protein>
<gene>
    <name evidence="2" type="ORF">O0235_02730</name>
</gene>
<feature type="compositionally biased region" description="Basic and acidic residues" evidence="1">
    <location>
        <begin position="297"/>
        <end position="311"/>
    </location>
</feature>
<keyword evidence="3" id="KW-1185">Reference proteome</keyword>
<evidence type="ECO:0000313" key="2">
    <source>
        <dbReference type="EMBL" id="WBL37590.1"/>
    </source>
</evidence>
<evidence type="ECO:0000256" key="1">
    <source>
        <dbReference type="SAM" id="MobiDB-lite"/>
    </source>
</evidence>
<proteinExistence type="predicted"/>
<dbReference type="Proteomes" id="UP001212803">
    <property type="component" value="Chromosome"/>
</dbReference>
<feature type="compositionally biased region" description="Basic and acidic residues" evidence="1">
    <location>
        <begin position="27"/>
        <end position="44"/>
    </location>
</feature>
<dbReference type="EMBL" id="CP115149">
    <property type="protein sequence ID" value="WBL37590.1"/>
    <property type="molecule type" value="Genomic_DNA"/>
</dbReference>